<dbReference type="PANTHER" id="PTHR11712:SF336">
    <property type="entry name" value="3-OXOACYL-[ACYL-CARRIER-PROTEIN] SYNTHASE, MITOCHONDRIAL"/>
    <property type="match status" value="1"/>
</dbReference>
<accession>A0A4R2B0V7</accession>
<dbReference type="EMBL" id="SLVU01000029">
    <property type="protein sequence ID" value="TCN19773.1"/>
    <property type="molecule type" value="Genomic_DNA"/>
</dbReference>
<protein>
    <submittedName>
        <fullName evidence="5">Beta-ketoacyl synthase-like protein</fullName>
    </submittedName>
</protein>
<dbReference type="InterPro" id="IPR000794">
    <property type="entry name" value="Beta-ketoacyl_synthase"/>
</dbReference>
<dbReference type="PANTHER" id="PTHR11712">
    <property type="entry name" value="POLYKETIDE SYNTHASE-RELATED"/>
    <property type="match status" value="1"/>
</dbReference>
<feature type="domain" description="Beta-ketoacyl synthase C-terminal" evidence="4">
    <location>
        <begin position="1"/>
        <end position="61"/>
    </location>
</feature>
<evidence type="ECO:0000256" key="1">
    <source>
        <dbReference type="ARBA" id="ARBA00005194"/>
    </source>
</evidence>
<proteinExistence type="predicted"/>
<sequence length="132" mass="14362">MRDCLSDARLNAQDVDYLNAHGTATRANDQIETAAIKCVFRHHGYSMSVSSTKSVHAHCLGRSERARNDRLCNGDPRGRRAADSKLSSADSDCDLDVTPNEPRERKVRVALSNAFAMGGTDLTPCRACSAHS</sequence>
<evidence type="ECO:0000313" key="6">
    <source>
        <dbReference type="Proteomes" id="UP000295043"/>
    </source>
</evidence>
<dbReference type="GO" id="GO:0004315">
    <property type="term" value="F:3-oxoacyl-[acyl-carrier-protein] synthase activity"/>
    <property type="evidence" value="ECO:0007669"/>
    <property type="project" value="TreeGrafter"/>
</dbReference>
<dbReference type="GO" id="GO:0006633">
    <property type="term" value="P:fatty acid biosynthetic process"/>
    <property type="evidence" value="ECO:0007669"/>
    <property type="project" value="TreeGrafter"/>
</dbReference>
<name>A0A4R2B0V7_9HYPH</name>
<dbReference type="InterPro" id="IPR016039">
    <property type="entry name" value="Thiolase-like"/>
</dbReference>
<dbReference type="InterPro" id="IPR014031">
    <property type="entry name" value="Ketoacyl_synth_C"/>
</dbReference>
<feature type="compositionally biased region" description="Basic and acidic residues" evidence="3">
    <location>
        <begin position="68"/>
        <end position="83"/>
    </location>
</feature>
<evidence type="ECO:0000313" key="5">
    <source>
        <dbReference type="EMBL" id="TCN19773.1"/>
    </source>
</evidence>
<comment type="pathway">
    <text evidence="1">Lipid metabolism; fatty acid biosynthesis.</text>
</comment>
<evidence type="ECO:0000259" key="4">
    <source>
        <dbReference type="Pfam" id="PF02801"/>
    </source>
</evidence>
<dbReference type="AlphaFoldDB" id="A0A4R2B0V7"/>
<organism evidence="5 6">
    <name type="scientific">Sinorhizobium americanum</name>
    <dbReference type="NCBI Taxonomy" id="194963"/>
    <lineage>
        <taxon>Bacteria</taxon>
        <taxon>Pseudomonadati</taxon>
        <taxon>Pseudomonadota</taxon>
        <taxon>Alphaproteobacteria</taxon>
        <taxon>Hyphomicrobiales</taxon>
        <taxon>Rhizobiaceae</taxon>
        <taxon>Sinorhizobium/Ensifer group</taxon>
        <taxon>Sinorhizobium</taxon>
    </lineage>
</organism>
<dbReference type="Pfam" id="PF02801">
    <property type="entry name" value="Ketoacyl-synt_C"/>
    <property type="match status" value="1"/>
</dbReference>
<dbReference type="Gene3D" id="3.40.47.10">
    <property type="match status" value="1"/>
</dbReference>
<evidence type="ECO:0000256" key="2">
    <source>
        <dbReference type="ARBA" id="ARBA00022679"/>
    </source>
</evidence>
<feature type="region of interest" description="Disordered" evidence="3">
    <location>
        <begin position="68"/>
        <end position="104"/>
    </location>
</feature>
<keyword evidence="2" id="KW-0808">Transferase</keyword>
<evidence type="ECO:0000256" key="3">
    <source>
        <dbReference type="SAM" id="MobiDB-lite"/>
    </source>
</evidence>
<comment type="caution">
    <text evidence="5">The sequence shown here is derived from an EMBL/GenBank/DDBJ whole genome shotgun (WGS) entry which is preliminary data.</text>
</comment>
<dbReference type="SUPFAM" id="SSF53901">
    <property type="entry name" value="Thiolase-like"/>
    <property type="match status" value="1"/>
</dbReference>
<dbReference type="Proteomes" id="UP000295043">
    <property type="component" value="Unassembled WGS sequence"/>
</dbReference>
<gene>
    <name evidence="5" type="ORF">EV184_1291</name>
</gene>
<reference evidence="5 6" key="1">
    <citation type="submission" date="2019-03" db="EMBL/GenBank/DDBJ databases">
        <title>Genomic Encyclopedia of Type Strains, Phase IV (KMG-V): Genome sequencing to study the core and pangenomes of soil and plant-associated prokaryotes.</title>
        <authorList>
            <person name="Whitman W."/>
        </authorList>
    </citation>
    <scope>NUCLEOTIDE SEQUENCE [LARGE SCALE GENOMIC DNA]</scope>
    <source>
        <strain evidence="5 6">23C40</strain>
    </source>
</reference>